<accession>A0A0F8R915</accession>
<dbReference type="InterPro" id="IPR045535">
    <property type="entry name" value="ThsA_Macro"/>
</dbReference>
<dbReference type="EMBL" id="JJQR01000061">
    <property type="protein sequence ID" value="KKH76320.1"/>
    <property type="molecule type" value="Genomic_DNA"/>
</dbReference>
<keyword evidence="1" id="KW-0472">Membrane</keyword>
<evidence type="ECO:0000313" key="4">
    <source>
        <dbReference type="EMBL" id="KKH38512.1"/>
    </source>
</evidence>
<dbReference type="EMBL" id="JJRB01000041">
    <property type="protein sequence ID" value="KKI04817.1"/>
    <property type="molecule type" value="Genomic_DNA"/>
</dbReference>
<evidence type="ECO:0000313" key="27">
    <source>
        <dbReference type="Proteomes" id="UP000034692"/>
    </source>
</evidence>
<dbReference type="EMBL" id="JJQM01000126">
    <property type="protein sequence ID" value="KKH53104.1"/>
    <property type="molecule type" value="Genomic_DNA"/>
</dbReference>
<evidence type="ECO:0000313" key="25">
    <source>
        <dbReference type="Proteomes" id="UP000034547"/>
    </source>
</evidence>
<comment type="caution">
    <text evidence="5">The sequence shown here is derived from an EMBL/GenBank/DDBJ whole genome shotgun (WGS) entry which is preliminary data.</text>
</comment>
<proteinExistence type="predicted"/>
<dbReference type="Proteomes" id="UP000034692">
    <property type="component" value="Unassembled WGS sequence"/>
</dbReference>
<evidence type="ECO:0000313" key="3">
    <source>
        <dbReference type="EMBL" id="KKF98496.1"/>
    </source>
</evidence>
<dbReference type="EMBL" id="JJQP01000201">
    <property type="protein sequence ID" value="KKH64073.1"/>
    <property type="molecule type" value="Genomic_DNA"/>
</dbReference>
<dbReference type="RefSeq" id="WP_048041735.1">
    <property type="nucleotide sequence ID" value="NZ_JBLVWA010000194.1"/>
</dbReference>
<dbReference type="EMBL" id="JJQV01000133">
    <property type="protein sequence ID" value="KKH80640.1"/>
    <property type="molecule type" value="Genomic_DNA"/>
</dbReference>
<evidence type="ECO:0000313" key="10">
    <source>
        <dbReference type="EMBL" id="KKH75119.1"/>
    </source>
</evidence>
<evidence type="ECO:0000259" key="2">
    <source>
        <dbReference type="Pfam" id="PF20016"/>
    </source>
</evidence>
<evidence type="ECO:0000313" key="19">
    <source>
        <dbReference type="Proteomes" id="UP000033864"/>
    </source>
</evidence>
<evidence type="ECO:0000313" key="28">
    <source>
        <dbReference type="Proteomes" id="UP000034842"/>
    </source>
</evidence>
<dbReference type="Proteomes" id="UP000034232">
    <property type="component" value="Unassembled WGS sequence"/>
</dbReference>
<evidence type="ECO:0000313" key="20">
    <source>
        <dbReference type="Proteomes" id="UP000033885"/>
    </source>
</evidence>
<dbReference type="EMBL" id="JJQZ01000005">
    <property type="protein sequence ID" value="KKI00020.1"/>
    <property type="molecule type" value="Genomic_DNA"/>
</dbReference>
<name>A0A0F8R915_METMZ</name>
<dbReference type="EMBL" id="JJQX01000190">
    <property type="protein sequence ID" value="KKH91069.1"/>
    <property type="molecule type" value="Genomic_DNA"/>
</dbReference>
<evidence type="ECO:0000313" key="29">
    <source>
        <dbReference type="Proteomes" id="UP000034872"/>
    </source>
</evidence>
<dbReference type="Proteomes" id="UP000034021">
    <property type="component" value="Unassembled WGS sequence"/>
</dbReference>
<evidence type="ECO:0000256" key="1">
    <source>
        <dbReference type="SAM" id="Phobius"/>
    </source>
</evidence>
<evidence type="ECO:0000313" key="21">
    <source>
        <dbReference type="Proteomes" id="UP000034021"/>
    </source>
</evidence>
<dbReference type="Proteomes" id="UP000034040">
    <property type="component" value="Unassembled WGS sequence"/>
</dbReference>
<dbReference type="Proteomes" id="UP000033885">
    <property type="component" value="Unassembled WGS sequence"/>
</dbReference>
<dbReference type="Proteomes" id="UP000034547">
    <property type="component" value="Unassembled WGS sequence"/>
</dbReference>
<keyword evidence="1" id="KW-1133">Transmembrane helix</keyword>
<evidence type="ECO:0000313" key="24">
    <source>
        <dbReference type="Proteomes" id="UP000034232"/>
    </source>
</evidence>
<gene>
    <name evidence="3" type="ORF">DU31_08050</name>
    <name evidence="4" type="ORF">DU50_16905</name>
    <name evidence="7" type="ORF">DU73_09770</name>
    <name evidence="8" type="ORF">DU75_08550</name>
    <name evidence="6" type="ORF">DU76_10605</name>
    <name evidence="9" type="ORF">DU77_11035</name>
    <name evidence="10" type="ORF">DU78_00170</name>
    <name evidence="14" type="ORF">DU79_11805</name>
    <name evidence="17" type="ORF">DU81_07110</name>
    <name evidence="12" type="ORF">DU82_14845</name>
    <name evidence="16" type="ORF">DU83_14830</name>
    <name evidence="15" type="ORF">DU84_16205</name>
    <name evidence="5" type="ORF">DU85_08880</name>
    <name evidence="11" type="ORF">DU86_08480</name>
    <name evidence="13" type="ORF">DU88_15770</name>
</gene>
<evidence type="ECO:0000313" key="11">
    <source>
        <dbReference type="EMBL" id="KKH76320.1"/>
    </source>
</evidence>
<dbReference type="Proteomes" id="UP000034842">
    <property type="component" value="Unassembled WGS sequence"/>
</dbReference>
<dbReference type="EMBL" id="JJQT01000187">
    <property type="protein sequence ID" value="KKH75119.1"/>
    <property type="molecule type" value="Genomic_DNA"/>
</dbReference>
<dbReference type="EMBL" id="JJQO01000047">
    <property type="protein sequence ID" value="KKH68857.1"/>
    <property type="molecule type" value="Genomic_DNA"/>
</dbReference>
<evidence type="ECO:0000313" key="7">
    <source>
        <dbReference type="EMBL" id="KKH64073.1"/>
    </source>
</evidence>
<evidence type="ECO:0000313" key="5">
    <source>
        <dbReference type="EMBL" id="KKH51286.1"/>
    </source>
</evidence>
<dbReference type="Proteomes" id="UP000034925">
    <property type="component" value="Unassembled WGS sequence"/>
</dbReference>
<sequence length="276" mass="31395">MLLLSFGKTYFSCVGVIWLFVGMYNELTPLNKIGCSFWFLISIALIFAVFWFLVDGYFIDGFLKRKIVLKSNAFDTQIVIKFGDLFKQDGWKAIPVNEFFDSIVDDNHVSSKSLHGILLKNYWSCNTENWDQQINDSLSDRDLIENVSRNPGKSKRYRIGATAIARKNGNNFLCVALTKTDIDTLQASANPIELYQSINGLLIKSREVCSGSSLNIPLIGSGLSRTGIKTNIIVNIILMNIFEESKKSKITEEIRIILPKNKKKDFNLNTIQKDWR</sequence>
<dbReference type="Proteomes" id="UP000034937">
    <property type="component" value="Unassembled WGS sequence"/>
</dbReference>
<dbReference type="EMBL" id="JJQJ01000061">
    <property type="protein sequence ID" value="KKH51286.1"/>
    <property type="molecule type" value="Genomic_DNA"/>
</dbReference>
<evidence type="ECO:0000313" key="26">
    <source>
        <dbReference type="Proteomes" id="UP000034668"/>
    </source>
</evidence>
<keyword evidence="1" id="KW-0812">Transmembrane</keyword>
<evidence type="ECO:0000313" key="23">
    <source>
        <dbReference type="Proteomes" id="UP000034142"/>
    </source>
</evidence>
<dbReference type="Proteomes" id="UP000034142">
    <property type="component" value="Unassembled WGS sequence"/>
</dbReference>
<dbReference type="AlphaFoldDB" id="A0A0F8R915"/>
<evidence type="ECO:0000313" key="22">
    <source>
        <dbReference type="Proteomes" id="UP000034040"/>
    </source>
</evidence>
<evidence type="ECO:0000313" key="18">
    <source>
        <dbReference type="Proteomes" id="UP000033814"/>
    </source>
</evidence>
<evidence type="ECO:0000313" key="8">
    <source>
        <dbReference type="EMBL" id="KKH68857.1"/>
    </source>
</evidence>
<evidence type="ECO:0000313" key="30">
    <source>
        <dbReference type="Proteomes" id="UP000034925"/>
    </source>
</evidence>
<organism evidence="5 19">
    <name type="scientific">Methanosarcina mazei</name>
    <name type="common">Methanosarcina frisia</name>
    <dbReference type="NCBI Taxonomy" id="2209"/>
    <lineage>
        <taxon>Archaea</taxon>
        <taxon>Methanobacteriati</taxon>
        <taxon>Methanobacteriota</taxon>
        <taxon>Stenosarchaea group</taxon>
        <taxon>Methanomicrobia</taxon>
        <taxon>Methanosarcinales</taxon>
        <taxon>Methanosarcinaceae</taxon>
        <taxon>Methanosarcina</taxon>
    </lineage>
</organism>
<dbReference type="Proteomes" id="UP000034668">
    <property type="component" value="Unassembled WGS sequence"/>
</dbReference>
<evidence type="ECO:0000313" key="6">
    <source>
        <dbReference type="EMBL" id="KKH53104.1"/>
    </source>
</evidence>
<dbReference type="EMBL" id="JJQH01000125">
    <property type="protein sequence ID" value="KKH38512.1"/>
    <property type="molecule type" value="Genomic_DNA"/>
</dbReference>
<dbReference type="Proteomes" id="UP000033814">
    <property type="component" value="Unassembled WGS sequence"/>
</dbReference>
<feature type="transmembrane region" description="Helical" evidence="1">
    <location>
        <begin position="7"/>
        <end position="25"/>
    </location>
</feature>
<feature type="transmembrane region" description="Helical" evidence="1">
    <location>
        <begin position="37"/>
        <end position="59"/>
    </location>
</feature>
<dbReference type="Proteomes" id="UP000034872">
    <property type="component" value="Unassembled WGS sequence"/>
</dbReference>
<evidence type="ECO:0000313" key="12">
    <source>
        <dbReference type="EMBL" id="KKH80640.1"/>
    </source>
</evidence>
<evidence type="ECO:0000313" key="13">
    <source>
        <dbReference type="EMBL" id="KKH88481.1"/>
    </source>
</evidence>
<evidence type="ECO:0000313" key="15">
    <source>
        <dbReference type="EMBL" id="KKI00020.1"/>
    </source>
</evidence>
<evidence type="ECO:0000313" key="9">
    <source>
        <dbReference type="EMBL" id="KKH71868.1"/>
    </source>
</evidence>
<evidence type="ECO:0000313" key="31">
    <source>
        <dbReference type="Proteomes" id="UP000034937"/>
    </source>
</evidence>
<evidence type="ECO:0000313" key="16">
    <source>
        <dbReference type="EMBL" id="KKI04817.1"/>
    </source>
</evidence>
<feature type="domain" description="Thoeris protein ThsA Macro" evidence="2">
    <location>
        <begin position="78"/>
        <end position="258"/>
    </location>
</feature>
<protein>
    <recommendedName>
        <fullName evidence="2">Thoeris protein ThsA Macro domain-containing protein</fullName>
    </recommendedName>
</protein>
<dbReference type="Pfam" id="PF20016">
    <property type="entry name" value="ThsA_Macro"/>
    <property type="match status" value="1"/>
</dbReference>
<dbReference type="PATRIC" id="fig|2209.51.peg.3645"/>
<dbReference type="EMBL" id="JJRA01000002">
    <property type="protein sequence ID" value="KKI06936.1"/>
    <property type="molecule type" value="Genomic_DNA"/>
</dbReference>
<dbReference type="EMBL" id="JJQW01000059">
    <property type="protein sequence ID" value="KKH88481.1"/>
    <property type="molecule type" value="Genomic_DNA"/>
</dbReference>
<dbReference type="Proteomes" id="UP000033864">
    <property type="component" value="Unassembled WGS sequence"/>
</dbReference>
<evidence type="ECO:0000313" key="14">
    <source>
        <dbReference type="EMBL" id="KKH91069.1"/>
    </source>
</evidence>
<dbReference type="EMBL" id="JJOR01000174">
    <property type="protein sequence ID" value="KKF98496.1"/>
    <property type="molecule type" value="Genomic_DNA"/>
</dbReference>
<reference evidence="18 19" key="1">
    <citation type="journal article" date="2015" name="ISME J.">
        <title>Genomic and phenotypic differentiation among Methanosarcina mazei populations from Columbia River sediment.</title>
        <authorList>
            <person name="Youngblut N.D."/>
            <person name="Wirth J.S."/>
            <person name="Henriksen J.R."/>
            <person name="Smith M."/>
            <person name="Simon H."/>
            <person name="Metcalf W.W."/>
            <person name="Whitaker R.J."/>
        </authorList>
    </citation>
    <scope>NUCLEOTIDE SEQUENCE [LARGE SCALE GENOMIC DNA]</scope>
    <source>
        <strain evidence="4 21">1.H.A.1A.3</strain>
        <strain evidence="5 19">1.H.A.1A.6</strain>
        <strain evidence="6 24">1.H.A.2.3</strain>
        <strain evidence="8 27">1.H.A.2.7</strain>
        <strain evidence="7">1.H.A.2.8</strain>
        <strain evidence="11 30">1.H.M.1A.1</strain>
        <strain evidence="9 22">1.H.M.1A.2</strain>
        <strain evidence="10 28">1.H.M.1A.3</strain>
        <strain evidence="12 18">1.H.M.2.2</strain>
        <strain evidence="13 31">1.H.M.2.3</strain>
        <strain evidence="14 26">1.H.M.2.4</strain>
        <strain evidence="15 29">1.H.T.2.1</strain>
        <strain evidence="17 20">1.H.T.2.3</strain>
        <strain evidence="16 25">1.H.T.2.5</strain>
        <strain evidence="3 23">2.F.A.2.3</strain>
    </source>
</reference>
<dbReference type="EMBL" id="JJQS01000129">
    <property type="protein sequence ID" value="KKH71868.1"/>
    <property type="molecule type" value="Genomic_DNA"/>
</dbReference>
<evidence type="ECO:0000313" key="17">
    <source>
        <dbReference type="EMBL" id="KKI06936.1"/>
    </source>
</evidence>